<keyword evidence="10" id="KW-0378">Hydrolase</keyword>
<feature type="region of interest" description="Disordered" evidence="19">
    <location>
        <begin position="338"/>
        <end position="381"/>
    </location>
</feature>
<evidence type="ECO:0000256" key="11">
    <source>
        <dbReference type="ARBA" id="ARBA00023157"/>
    </source>
</evidence>
<dbReference type="CTD" id="58511"/>
<dbReference type="GO" id="GO:0004531">
    <property type="term" value="F:deoxyribonuclease II activity"/>
    <property type="evidence" value="ECO:0007669"/>
    <property type="project" value="UniProtKB-EC"/>
</dbReference>
<keyword evidence="22" id="KW-1185">Reference proteome</keyword>
<protein>
    <recommendedName>
        <fullName evidence="14">Deoxyribonuclease-2-alpha</fullName>
        <ecNumber evidence="4">3.1.22.1</ecNumber>
    </recommendedName>
    <alternativeName>
        <fullName evidence="15">Acid DNase</fullName>
    </alternativeName>
    <alternativeName>
        <fullName evidence="17">Deoxyribonuclease II alpha</fullName>
    </alternativeName>
    <alternativeName>
        <fullName evidence="16">Lysosomal DNase II</fullName>
    </alternativeName>
</protein>
<comment type="subcellular location">
    <subcellularLocation>
        <location evidence="2">Lysosome</location>
    </subcellularLocation>
</comment>
<evidence type="ECO:0000256" key="14">
    <source>
        <dbReference type="ARBA" id="ARBA00039868"/>
    </source>
</evidence>
<dbReference type="EC" id="3.1.22.1" evidence="4"/>
<evidence type="ECO:0000256" key="9">
    <source>
        <dbReference type="ARBA" id="ARBA00022759"/>
    </source>
</evidence>
<evidence type="ECO:0000313" key="21">
    <source>
        <dbReference type="Ensembl" id="ENSENLP00000042873.1"/>
    </source>
</evidence>
<dbReference type="GO" id="GO:0006309">
    <property type="term" value="P:apoptotic DNA fragmentation"/>
    <property type="evidence" value="ECO:0007669"/>
    <property type="project" value="TreeGrafter"/>
</dbReference>
<evidence type="ECO:0000256" key="20">
    <source>
        <dbReference type="SAM" id="SignalP"/>
    </source>
</evidence>
<dbReference type="GeneID" id="115042593"/>
<evidence type="ECO:0000256" key="1">
    <source>
        <dbReference type="ARBA" id="ARBA00000447"/>
    </source>
</evidence>
<evidence type="ECO:0000256" key="8">
    <source>
        <dbReference type="ARBA" id="ARBA00022729"/>
    </source>
</evidence>
<evidence type="ECO:0000256" key="7">
    <source>
        <dbReference type="ARBA" id="ARBA00022722"/>
    </source>
</evidence>
<evidence type="ECO:0000256" key="17">
    <source>
        <dbReference type="ARBA" id="ARBA00043033"/>
    </source>
</evidence>
<comment type="similarity">
    <text evidence="3">Belongs to the DNase II family.</text>
</comment>
<keyword evidence="13" id="KW-0458">Lysosome</keyword>
<reference evidence="21" key="1">
    <citation type="submission" date="2021-04" db="EMBL/GenBank/DDBJ databases">
        <authorList>
            <consortium name="Wellcome Sanger Institute Data Sharing"/>
        </authorList>
    </citation>
    <scope>NUCLEOTIDE SEQUENCE [LARGE SCALE GENOMIC DNA]</scope>
</reference>
<dbReference type="OMA" id="TIEANWT"/>
<organism evidence="21 22">
    <name type="scientific">Echeneis naucrates</name>
    <name type="common">Live sharksucker</name>
    <dbReference type="NCBI Taxonomy" id="173247"/>
    <lineage>
        <taxon>Eukaryota</taxon>
        <taxon>Metazoa</taxon>
        <taxon>Chordata</taxon>
        <taxon>Craniata</taxon>
        <taxon>Vertebrata</taxon>
        <taxon>Euteleostomi</taxon>
        <taxon>Actinopterygii</taxon>
        <taxon>Neopterygii</taxon>
        <taxon>Teleostei</taxon>
        <taxon>Neoteleostei</taxon>
        <taxon>Acanthomorphata</taxon>
        <taxon>Carangaria</taxon>
        <taxon>Carangiformes</taxon>
        <taxon>Echeneidae</taxon>
        <taxon>Echeneis</taxon>
    </lineage>
</organism>
<reference evidence="21" key="2">
    <citation type="submission" date="2025-08" db="UniProtKB">
        <authorList>
            <consortium name="Ensembl"/>
        </authorList>
    </citation>
    <scope>IDENTIFICATION</scope>
</reference>
<evidence type="ECO:0000256" key="3">
    <source>
        <dbReference type="ARBA" id="ARBA00007527"/>
    </source>
</evidence>
<evidence type="ECO:0000256" key="18">
    <source>
        <dbReference type="ARBA" id="ARBA00045381"/>
    </source>
</evidence>
<dbReference type="Proteomes" id="UP000472264">
    <property type="component" value="Chromosome 4"/>
</dbReference>
<dbReference type="CDD" id="cd09120">
    <property type="entry name" value="PLDc_DNaseII_1"/>
    <property type="match status" value="1"/>
</dbReference>
<feature type="chain" id="PRO_5025684786" description="Deoxyribonuclease-2-alpha" evidence="20">
    <location>
        <begin position="26"/>
        <end position="381"/>
    </location>
</feature>
<keyword evidence="12" id="KW-0325">Glycoprotein</keyword>
<evidence type="ECO:0000256" key="6">
    <source>
        <dbReference type="ARBA" id="ARBA00022703"/>
    </source>
</evidence>
<evidence type="ECO:0000256" key="13">
    <source>
        <dbReference type="ARBA" id="ARBA00023228"/>
    </source>
</evidence>
<dbReference type="PANTHER" id="PTHR10858:SF9">
    <property type="entry name" value="DEOXYRIBONUCLEASE-2-ALPHA"/>
    <property type="match status" value="1"/>
</dbReference>
<dbReference type="InParanoid" id="A0A665WFX5"/>
<dbReference type="RefSeq" id="XP_029356779.1">
    <property type="nucleotide sequence ID" value="XM_029500919.1"/>
</dbReference>
<gene>
    <name evidence="21" type="primary">dnase2b</name>
</gene>
<accession>A0A665WFX5</accession>
<keyword evidence="6" id="KW-0053">Apoptosis</keyword>
<keyword evidence="11" id="KW-1015">Disulfide bond</keyword>
<feature type="signal peptide" evidence="20">
    <location>
        <begin position="1"/>
        <end position="25"/>
    </location>
</feature>
<evidence type="ECO:0000256" key="15">
    <source>
        <dbReference type="ARBA" id="ARBA00041393"/>
    </source>
</evidence>
<dbReference type="PANTHER" id="PTHR10858">
    <property type="entry name" value="DEOXYRIBONUCLEASE II"/>
    <property type="match status" value="1"/>
</dbReference>
<feature type="compositionally biased region" description="Basic residues" evidence="19">
    <location>
        <begin position="357"/>
        <end position="366"/>
    </location>
</feature>
<evidence type="ECO:0000256" key="5">
    <source>
        <dbReference type="ARBA" id="ARBA00022473"/>
    </source>
</evidence>
<reference evidence="21" key="3">
    <citation type="submission" date="2025-09" db="UniProtKB">
        <authorList>
            <consortium name="Ensembl"/>
        </authorList>
    </citation>
    <scope>IDENTIFICATION</scope>
</reference>
<comment type="function">
    <text evidence="18">Hydrolyzes DNA under acidic conditions with a preference for double-stranded DNA. Plays a major role in the clearance of nucleic acids generated through apoptosis, hence preventing autoinflammation. Necessary for proper fetal development and for definitive erythropoiesis in fetal liver and bone marrow, where it degrades nuclear DNA expelled from erythroid precursor cells.</text>
</comment>
<evidence type="ECO:0000256" key="19">
    <source>
        <dbReference type="SAM" id="MobiDB-lite"/>
    </source>
</evidence>
<evidence type="ECO:0000256" key="4">
    <source>
        <dbReference type="ARBA" id="ARBA00012036"/>
    </source>
</evidence>
<dbReference type="OrthoDB" id="10261598at2759"/>
<dbReference type="PROSITE" id="PS51257">
    <property type="entry name" value="PROKAR_LIPOPROTEIN"/>
    <property type="match status" value="1"/>
</dbReference>
<evidence type="ECO:0000256" key="2">
    <source>
        <dbReference type="ARBA" id="ARBA00004371"/>
    </source>
</evidence>
<proteinExistence type="inferred from homology"/>
<dbReference type="Pfam" id="PF03265">
    <property type="entry name" value="DNase_II"/>
    <property type="match status" value="1"/>
</dbReference>
<keyword evidence="8 20" id="KW-0732">Signal</keyword>
<dbReference type="AlphaFoldDB" id="A0A665WFX5"/>
<comment type="catalytic activity">
    <reaction evidence="1">
        <text>Endonucleolytic cleavage to nucleoside 3'-phosphates and 3'-phosphooligonucleotide end-products.</text>
        <dbReference type="EC" id="3.1.22.1"/>
    </reaction>
</comment>
<evidence type="ECO:0000256" key="16">
    <source>
        <dbReference type="ARBA" id="ARBA00041918"/>
    </source>
</evidence>
<sequence>MNMATQRTALCFLLSVWVLFQGCDSDVKCRNDKGEEVDWYVIYKFNRSLSYNYMDESTKGWKLSQKTVDSKRGALANTLKPLLDFYDNNTKDFGFILYNDQPNNKCVASSSYGHSKGVVLLDNQTIVWLTHSTPNFPKNGTKDFWPESGKSNAQTFMCVTFPFSAARDIALQLYYIHPYCYDHKILPTLPHLLNLVPQRNSYPPEEPWYNVGSLTSLNGKRFLRFAKYKRFNGDLYSDLIVKNLREDLYVKSWKNKVIALPSTCEINNVYNVNALQFPRMRKYHETVDHSKWCVTIEANWTCIADMNRAGSQKKRGGGALCIDDPKVSKAFRHLVKEFEPCPPQPHTTTATQPPKERVRKSGKSKVKPATQTVKKECFEHE</sequence>
<evidence type="ECO:0000256" key="12">
    <source>
        <dbReference type="ARBA" id="ARBA00023180"/>
    </source>
</evidence>
<name>A0A665WFX5_ECHNA</name>
<keyword evidence="5" id="KW-0217">Developmental protein</keyword>
<keyword evidence="9" id="KW-0255">Endonuclease</keyword>
<dbReference type="Ensembl" id="ENSENLT00000043968.1">
    <property type="protein sequence ID" value="ENSENLP00000042873.1"/>
    <property type="gene ID" value="ENSENLG00000018330.1"/>
</dbReference>
<keyword evidence="7" id="KW-0540">Nuclease</keyword>
<evidence type="ECO:0000313" key="22">
    <source>
        <dbReference type="Proteomes" id="UP000472264"/>
    </source>
</evidence>
<evidence type="ECO:0000256" key="10">
    <source>
        <dbReference type="ARBA" id="ARBA00022801"/>
    </source>
</evidence>
<dbReference type="GO" id="GO:0005764">
    <property type="term" value="C:lysosome"/>
    <property type="evidence" value="ECO:0007669"/>
    <property type="project" value="UniProtKB-SubCell"/>
</dbReference>
<dbReference type="InterPro" id="IPR004947">
    <property type="entry name" value="DNase_II"/>
</dbReference>